<evidence type="ECO:0000256" key="7">
    <source>
        <dbReference type="ARBA" id="ARBA00023239"/>
    </source>
</evidence>
<gene>
    <name evidence="9 10" type="primary">fabZ</name>
    <name evidence="11" type="ORF">R77564_05049</name>
    <name evidence="10" type="ORF">R77567_04539</name>
</gene>
<dbReference type="Gene3D" id="3.10.129.10">
    <property type="entry name" value="Hotdog Thioesterase"/>
    <property type="match status" value="1"/>
</dbReference>
<dbReference type="FunFam" id="3.10.129.10:FF:000001">
    <property type="entry name" value="3-hydroxyacyl-[acyl-carrier-protein] dehydratase FabZ"/>
    <property type="match status" value="1"/>
</dbReference>
<evidence type="ECO:0000256" key="2">
    <source>
        <dbReference type="ARBA" id="ARBA00009174"/>
    </source>
</evidence>
<dbReference type="EMBL" id="CAUDKO010000015">
    <property type="protein sequence ID" value="CAJ0894558.1"/>
    <property type="molecule type" value="Genomic_DNA"/>
</dbReference>
<evidence type="ECO:0000256" key="9">
    <source>
        <dbReference type="HAMAP-Rule" id="MF_00406"/>
    </source>
</evidence>
<dbReference type="GO" id="GO:0019171">
    <property type="term" value="F:(3R)-hydroxyacyl-[acyl-carrier-protein] dehydratase activity"/>
    <property type="evidence" value="ECO:0007669"/>
    <property type="project" value="UniProtKB-EC"/>
</dbReference>
<sequence>MTEATNATTSATPSVVCDFNIKKILDLLPHRYPMLLVDRVISLEPRKSITAIKNVTFNEPFFNGHFPGHPVMPGVLMLEALAQTAALLTFGEADHERKENQLYLFVSIDGARFKRQVIPGDQLVMTAELLRSKSGMWKFKVYGKVDGEVAVEAEIMCAVREDKSKGEA</sequence>
<comment type="catalytic activity">
    <reaction evidence="9">
        <text>a (3R)-hydroxyacyl-[ACP] = a (2E)-enoyl-[ACP] + H2O</text>
        <dbReference type="Rhea" id="RHEA:13097"/>
        <dbReference type="Rhea" id="RHEA-COMP:9925"/>
        <dbReference type="Rhea" id="RHEA-COMP:9945"/>
        <dbReference type="ChEBI" id="CHEBI:15377"/>
        <dbReference type="ChEBI" id="CHEBI:78784"/>
        <dbReference type="ChEBI" id="CHEBI:78827"/>
        <dbReference type="EC" id="4.2.1.59"/>
    </reaction>
</comment>
<evidence type="ECO:0000256" key="3">
    <source>
        <dbReference type="ARBA" id="ARBA00022490"/>
    </source>
</evidence>
<evidence type="ECO:0000313" key="12">
    <source>
        <dbReference type="Proteomes" id="UP001189792"/>
    </source>
</evidence>
<keyword evidence="12" id="KW-1185">Reference proteome</keyword>
<evidence type="ECO:0000256" key="1">
    <source>
        <dbReference type="ARBA" id="ARBA00004496"/>
    </source>
</evidence>
<keyword evidence="7 9" id="KW-0456">Lyase</keyword>
<dbReference type="EMBL" id="CAUDLI010000015">
    <property type="protein sequence ID" value="CAJ0904190.1"/>
    <property type="molecule type" value="Genomic_DNA"/>
</dbReference>
<evidence type="ECO:0000256" key="8">
    <source>
        <dbReference type="ARBA" id="ARBA00025049"/>
    </source>
</evidence>
<dbReference type="SUPFAM" id="SSF54637">
    <property type="entry name" value="Thioesterase/thiol ester dehydrase-isomerase"/>
    <property type="match status" value="1"/>
</dbReference>
<dbReference type="Proteomes" id="UP001189792">
    <property type="component" value="Unassembled WGS sequence"/>
</dbReference>
<comment type="function">
    <text evidence="8 9">Involved in unsaturated fatty acids biosynthesis. Catalyzes the dehydration of short chain beta-hydroxyacyl-ACPs and long chain saturated and unsaturated beta-hydroxyacyl-ACPs.</text>
</comment>
<dbReference type="CDD" id="cd01288">
    <property type="entry name" value="FabZ"/>
    <property type="match status" value="1"/>
</dbReference>
<dbReference type="InterPro" id="IPR029069">
    <property type="entry name" value="HotDog_dom_sf"/>
</dbReference>
<dbReference type="GO" id="GO:0009245">
    <property type="term" value="P:lipid A biosynthetic process"/>
    <property type="evidence" value="ECO:0007669"/>
    <property type="project" value="UniProtKB-UniRule"/>
</dbReference>
<dbReference type="GO" id="GO:0016020">
    <property type="term" value="C:membrane"/>
    <property type="evidence" value="ECO:0007669"/>
    <property type="project" value="GOC"/>
</dbReference>
<evidence type="ECO:0000313" key="13">
    <source>
        <dbReference type="Proteomes" id="UP001190491"/>
    </source>
</evidence>
<dbReference type="HAMAP" id="MF_00406">
    <property type="entry name" value="FabZ"/>
    <property type="match status" value="1"/>
</dbReference>
<accession>A0AAD2C2I4</accession>
<dbReference type="Proteomes" id="UP001190491">
    <property type="component" value="Unassembled WGS sequence"/>
</dbReference>
<evidence type="ECO:0000313" key="11">
    <source>
        <dbReference type="EMBL" id="CAJ0904190.1"/>
    </source>
</evidence>
<keyword evidence="5 9" id="KW-0441">Lipid A biosynthesis</keyword>
<dbReference type="EC" id="4.2.1.59" evidence="9"/>
<dbReference type="PANTHER" id="PTHR30272:SF1">
    <property type="entry name" value="3-HYDROXYACYL-[ACYL-CARRIER-PROTEIN] DEHYDRATASE"/>
    <property type="match status" value="1"/>
</dbReference>
<dbReference type="InterPro" id="IPR013114">
    <property type="entry name" value="FabA_FabZ"/>
</dbReference>
<dbReference type="GO" id="GO:0005737">
    <property type="term" value="C:cytoplasm"/>
    <property type="evidence" value="ECO:0007669"/>
    <property type="project" value="UniProtKB-SubCell"/>
</dbReference>
<evidence type="ECO:0000256" key="5">
    <source>
        <dbReference type="ARBA" id="ARBA00022556"/>
    </source>
</evidence>
<dbReference type="NCBIfam" id="NF000582">
    <property type="entry name" value="PRK00006.1"/>
    <property type="match status" value="1"/>
</dbReference>
<dbReference type="RefSeq" id="WP_206272280.1">
    <property type="nucleotide sequence ID" value="NZ_CAUDKO010000015.1"/>
</dbReference>
<organism evidence="10 13">
    <name type="scientific">Ralstonia flatus</name>
    <dbReference type="NCBI Taxonomy" id="3058601"/>
    <lineage>
        <taxon>Bacteria</taxon>
        <taxon>Pseudomonadati</taxon>
        <taxon>Pseudomonadota</taxon>
        <taxon>Betaproteobacteria</taxon>
        <taxon>Burkholderiales</taxon>
        <taxon>Burkholderiaceae</taxon>
        <taxon>Ralstonia</taxon>
    </lineage>
</organism>
<dbReference type="PANTHER" id="PTHR30272">
    <property type="entry name" value="3-HYDROXYACYL-[ACYL-CARRIER-PROTEIN] DEHYDRATASE"/>
    <property type="match status" value="1"/>
</dbReference>
<keyword evidence="4 9" id="KW-0444">Lipid biosynthesis</keyword>
<dbReference type="Pfam" id="PF07977">
    <property type="entry name" value="FabA"/>
    <property type="match status" value="1"/>
</dbReference>
<dbReference type="AlphaFoldDB" id="A0AAD2C2I4"/>
<protein>
    <recommendedName>
        <fullName evidence="9">3-hydroxyacyl-[acyl-carrier-protein] dehydratase FabZ</fullName>
        <ecNumber evidence="9">4.2.1.59</ecNumber>
    </recommendedName>
    <alternativeName>
        <fullName evidence="9">(3R)-hydroxymyristoyl-[acyl-carrier-protein] dehydratase</fullName>
        <shortName evidence="9">(3R)-hydroxymyristoyl-ACP dehydrase</shortName>
    </alternativeName>
    <alternativeName>
        <fullName evidence="9">Beta-hydroxyacyl-ACP dehydratase</fullName>
    </alternativeName>
</protein>
<comment type="similarity">
    <text evidence="2 9">Belongs to the thioester dehydratase family. FabZ subfamily.</text>
</comment>
<evidence type="ECO:0000256" key="4">
    <source>
        <dbReference type="ARBA" id="ARBA00022516"/>
    </source>
</evidence>
<keyword evidence="6 9" id="KW-0443">Lipid metabolism</keyword>
<name>A0AAD2C2I4_9RALS</name>
<reference evidence="10 12" key="1">
    <citation type="submission" date="2023-07" db="EMBL/GenBank/DDBJ databases">
        <authorList>
            <person name="Peeters C."/>
        </authorList>
    </citation>
    <scope>NUCLEOTIDE SEQUENCE</scope>
    <source>
        <strain evidence="11 12">LMG 32965</strain>
        <strain evidence="10">R-77567</strain>
    </source>
</reference>
<comment type="subcellular location">
    <subcellularLocation>
        <location evidence="1 9">Cytoplasm</location>
    </subcellularLocation>
</comment>
<keyword evidence="3 9" id="KW-0963">Cytoplasm</keyword>
<dbReference type="InterPro" id="IPR010084">
    <property type="entry name" value="FabZ"/>
</dbReference>
<evidence type="ECO:0000256" key="6">
    <source>
        <dbReference type="ARBA" id="ARBA00023098"/>
    </source>
</evidence>
<proteinExistence type="inferred from homology"/>
<evidence type="ECO:0000313" key="10">
    <source>
        <dbReference type="EMBL" id="CAJ0894558.1"/>
    </source>
</evidence>
<comment type="caution">
    <text evidence="10">The sequence shown here is derived from an EMBL/GenBank/DDBJ whole genome shotgun (WGS) entry which is preliminary data.</text>
</comment>
<feature type="active site" evidence="9">
    <location>
        <position position="65"/>
    </location>
</feature>
<dbReference type="NCBIfam" id="TIGR01750">
    <property type="entry name" value="fabZ"/>
    <property type="match status" value="1"/>
</dbReference>
<dbReference type="GO" id="GO:0006633">
    <property type="term" value="P:fatty acid biosynthetic process"/>
    <property type="evidence" value="ECO:0007669"/>
    <property type="project" value="UniProtKB-UniRule"/>
</dbReference>